<keyword evidence="4" id="KW-1185">Reference proteome</keyword>
<dbReference type="OMA" id="GHSWIDC"/>
<evidence type="ECO:0000313" key="4">
    <source>
        <dbReference type="Proteomes" id="UP000193685"/>
    </source>
</evidence>
<dbReference type="RefSeq" id="XP_040723707.1">
    <property type="nucleotide sequence ID" value="XM_040869801.1"/>
</dbReference>
<dbReference type="Gene3D" id="2.70.50.70">
    <property type="match status" value="1"/>
</dbReference>
<evidence type="ECO:0000313" key="3">
    <source>
        <dbReference type="EMBL" id="ORY79075.1"/>
    </source>
</evidence>
<keyword evidence="1" id="KW-0732">Signal</keyword>
<feature type="signal peptide" evidence="1">
    <location>
        <begin position="1"/>
        <end position="19"/>
    </location>
</feature>
<dbReference type="EMBL" id="MCFI01000016">
    <property type="protein sequence ID" value="ORY79075.1"/>
    <property type="molecule type" value="Genomic_DNA"/>
</dbReference>
<proteinExistence type="predicted"/>
<organism evidence="3 4">
    <name type="scientific">Protomyces lactucae-debilis</name>
    <dbReference type="NCBI Taxonomy" id="2754530"/>
    <lineage>
        <taxon>Eukaryota</taxon>
        <taxon>Fungi</taxon>
        <taxon>Dikarya</taxon>
        <taxon>Ascomycota</taxon>
        <taxon>Taphrinomycotina</taxon>
        <taxon>Taphrinomycetes</taxon>
        <taxon>Taphrinales</taxon>
        <taxon>Protomycetaceae</taxon>
        <taxon>Protomyces</taxon>
    </lineage>
</organism>
<dbReference type="Pfam" id="PF24320">
    <property type="entry name" value="DUF7492"/>
    <property type="match status" value="1"/>
</dbReference>
<evidence type="ECO:0000256" key="1">
    <source>
        <dbReference type="SAM" id="SignalP"/>
    </source>
</evidence>
<dbReference type="OrthoDB" id="64281at2759"/>
<dbReference type="PANTHER" id="PTHR35559:SF1">
    <property type="entry name" value="CHITIN-BINDING TYPE-4 DOMAIN-CONTAINING PROTEIN"/>
    <property type="match status" value="1"/>
</dbReference>
<gene>
    <name evidence="3" type="ORF">BCR37DRAFT_382061</name>
</gene>
<name>A0A1Y2F829_PROLT</name>
<evidence type="ECO:0000259" key="2">
    <source>
        <dbReference type="Pfam" id="PF24320"/>
    </source>
</evidence>
<feature type="domain" description="DUF7492" evidence="2">
    <location>
        <begin position="18"/>
        <end position="228"/>
    </location>
</feature>
<feature type="chain" id="PRO_5012937604" description="DUF7492 domain-containing protein" evidence="1">
    <location>
        <begin position="20"/>
        <end position="312"/>
    </location>
</feature>
<dbReference type="PANTHER" id="PTHR35559">
    <property type="entry name" value="CHITIN-BINDING TYPE-4 DOMAIN-CONTAINING PROTEIN"/>
    <property type="match status" value="1"/>
</dbReference>
<dbReference type="InterPro" id="IPR055915">
    <property type="entry name" value="DUF7492"/>
</dbReference>
<dbReference type="Proteomes" id="UP000193685">
    <property type="component" value="Unassembled WGS sequence"/>
</dbReference>
<reference evidence="3 4" key="1">
    <citation type="submission" date="2016-07" db="EMBL/GenBank/DDBJ databases">
        <title>Pervasive Adenine N6-methylation of Active Genes in Fungi.</title>
        <authorList>
            <consortium name="DOE Joint Genome Institute"/>
            <person name="Mondo S.J."/>
            <person name="Dannebaum R.O."/>
            <person name="Kuo R.C."/>
            <person name="Labutti K."/>
            <person name="Haridas S."/>
            <person name="Kuo A."/>
            <person name="Salamov A."/>
            <person name="Ahrendt S.R."/>
            <person name="Lipzen A."/>
            <person name="Sullivan W."/>
            <person name="Andreopoulos W.B."/>
            <person name="Clum A."/>
            <person name="Lindquist E."/>
            <person name="Daum C."/>
            <person name="Ramamoorthy G.K."/>
            <person name="Gryganskyi A."/>
            <person name="Culley D."/>
            <person name="Magnuson J.K."/>
            <person name="James T.Y."/>
            <person name="O'Malley M.A."/>
            <person name="Stajich J.E."/>
            <person name="Spatafora J.W."/>
            <person name="Visel A."/>
            <person name="Grigoriev I.V."/>
        </authorList>
    </citation>
    <scope>NUCLEOTIDE SEQUENCE [LARGE SCALE GENOMIC DNA]</scope>
    <source>
        <strain evidence="3 4">12-1054</strain>
    </source>
</reference>
<dbReference type="GeneID" id="63786400"/>
<protein>
    <recommendedName>
        <fullName evidence="2">DUF7492 domain-containing protein</fullName>
    </recommendedName>
</protein>
<comment type="caution">
    <text evidence="3">The sequence shown here is derived from an EMBL/GenBank/DDBJ whole genome shotgun (WGS) entry which is preliminary data.</text>
</comment>
<accession>A0A1Y2F829</accession>
<dbReference type="AlphaFoldDB" id="A0A1Y2F829"/>
<sequence>MSYKSLCALLLMHMSGLTAHSWIDNLAQVGNLSNVGYIRGYGGHIDALSTFQINNLSPSTQLCKSNQQAPAYTSQFPMLVLPAGQSFIANYSENGHVTKDKLAPDNLPHPGNYTWYLQSASQSLKTLNDLNTAQIVATGNYDDGLCAEDATRGRAGPRQCQSQVQLPTTLAQGTYQLVWLWQFPKVAGVVEMYSSCMDVQVTQPALPAGQAVAVQSAAMQVNQDVRAVSSASAVPASPRLQAEMLVDALSALLVFAKGQAAALNEPTVSTPVAPAVPAVAQAAIPTPSMTTLTKLVIAQTTRKPANPLIDAY</sequence>